<dbReference type="RefSeq" id="WP_208354221.1">
    <property type="nucleotide sequence ID" value="NZ_JAALHA020000007.1"/>
</dbReference>
<evidence type="ECO:0000313" key="4">
    <source>
        <dbReference type="Proteomes" id="UP000667802"/>
    </source>
</evidence>
<gene>
    <name evidence="3" type="ORF">G7B40_016890</name>
</gene>
<keyword evidence="1" id="KW-0812">Transmembrane</keyword>
<dbReference type="InterPro" id="IPR007404">
    <property type="entry name" value="YdjM-like"/>
</dbReference>
<feature type="transmembrane region" description="Helical" evidence="1">
    <location>
        <begin position="68"/>
        <end position="86"/>
    </location>
</feature>
<organism evidence="3 4">
    <name type="scientific">Aetokthonos hydrillicola Thurmond2011</name>
    <dbReference type="NCBI Taxonomy" id="2712845"/>
    <lineage>
        <taxon>Bacteria</taxon>
        <taxon>Bacillati</taxon>
        <taxon>Cyanobacteriota</taxon>
        <taxon>Cyanophyceae</taxon>
        <taxon>Nostocales</taxon>
        <taxon>Hapalosiphonaceae</taxon>
        <taxon>Aetokthonos</taxon>
    </lineage>
</organism>
<dbReference type="GO" id="GO:0016787">
    <property type="term" value="F:hydrolase activity"/>
    <property type="evidence" value="ECO:0007669"/>
    <property type="project" value="UniProtKB-KW"/>
</dbReference>
<evidence type="ECO:0000313" key="3">
    <source>
        <dbReference type="EMBL" id="MDR9896226.1"/>
    </source>
</evidence>
<evidence type="ECO:0000256" key="2">
    <source>
        <dbReference type="SAM" id="SignalP"/>
    </source>
</evidence>
<proteinExistence type="predicted"/>
<feature type="transmembrane region" description="Helical" evidence="1">
    <location>
        <begin position="144"/>
        <end position="166"/>
    </location>
</feature>
<name>A0AAP5M5R9_9CYAN</name>
<dbReference type="PANTHER" id="PTHR35531">
    <property type="entry name" value="INNER MEMBRANE PROTEIN YBCI-RELATED"/>
    <property type="match status" value="1"/>
</dbReference>
<evidence type="ECO:0000256" key="1">
    <source>
        <dbReference type="SAM" id="Phobius"/>
    </source>
</evidence>
<reference evidence="4" key="1">
    <citation type="journal article" date="2021" name="Science">
        <title>Hunting the eagle killer: A cyanobacterial neurotoxin causes vacuolar myelinopathy.</title>
        <authorList>
            <person name="Breinlinger S."/>
            <person name="Phillips T.J."/>
            <person name="Haram B.N."/>
            <person name="Mares J."/>
            <person name="Martinez Yerena J.A."/>
            <person name="Hrouzek P."/>
            <person name="Sobotka R."/>
            <person name="Henderson W.M."/>
            <person name="Schmieder P."/>
            <person name="Williams S.M."/>
            <person name="Lauderdale J.D."/>
            <person name="Wilde H.D."/>
            <person name="Gerrin W."/>
            <person name="Kust A."/>
            <person name="Washington J.W."/>
            <person name="Wagner C."/>
            <person name="Geier B."/>
            <person name="Liebeke M."/>
            <person name="Enke H."/>
            <person name="Niedermeyer T.H.J."/>
            <person name="Wilde S.B."/>
        </authorList>
    </citation>
    <scope>NUCLEOTIDE SEQUENCE [LARGE SCALE GENOMIC DNA]</scope>
    <source>
        <strain evidence="4">Thurmond2011</strain>
    </source>
</reference>
<keyword evidence="2" id="KW-0732">Signal</keyword>
<dbReference type="Proteomes" id="UP000667802">
    <property type="component" value="Unassembled WGS sequence"/>
</dbReference>
<keyword evidence="3" id="KW-0378">Hydrolase</keyword>
<comment type="caution">
    <text evidence="3">The sequence shown here is derived from an EMBL/GenBank/DDBJ whole genome shotgun (WGS) entry which is preliminary data.</text>
</comment>
<keyword evidence="4" id="KW-1185">Reference proteome</keyword>
<feature type="signal peptide" evidence="2">
    <location>
        <begin position="1"/>
        <end position="26"/>
    </location>
</feature>
<keyword evidence="1" id="KW-1133">Transmembrane helix</keyword>
<dbReference type="AlphaFoldDB" id="A0AAP5M5R9"/>
<dbReference type="PANTHER" id="PTHR35531:SF1">
    <property type="entry name" value="INNER MEMBRANE PROTEIN YBCI-RELATED"/>
    <property type="match status" value="1"/>
</dbReference>
<accession>A0AAP5M5R9</accession>
<sequence>MMGITHMVFSATATSLILGTANPAVVAIAASAGLFPDIDVSTSTVGRMFPWIANWFERRFPHRSCTHSLLATAIVAAVTYAIVFVFRGRFLQVAHAITMGYFFGWFADVFTKSGVEMLWPAPERYVCPSNRNFRIKTGSRVETGILVVLVILAVFIFNMNASGGLLTHFNRLMATPSGVEVVYNRSGSNHLITAHIKGVRAKDRSSVAGDFIIIEARGHGFIVQSPDKRLYKAGTDPSAQIITEHITADVSRPAITNIEPLTLDDDHLISALETYNRPGAMVFVSGQISIDDPDGVKYTPDPYQFPYITVSGSSLNLETAPLSTVLTYFGDQYCSGQLQIRIINETTTNPSH</sequence>
<keyword evidence="1" id="KW-0472">Membrane</keyword>
<feature type="chain" id="PRO_5044260412" evidence="2">
    <location>
        <begin position="27"/>
        <end position="352"/>
    </location>
</feature>
<protein>
    <submittedName>
        <fullName evidence="3">Metal-dependent hydrolase</fullName>
    </submittedName>
</protein>
<dbReference type="Pfam" id="PF04307">
    <property type="entry name" value="YdjM"/>
    <property type="match status" value="1"/>
</dbReference>
<dbReference type="EMBL" id="JAALHA020000007">
    <property type="protein sequence ID" value="MDR9896226.1"/>
    <property type="molecule type" value="Genomic_DNA"/>
</dbReference>